<gene>
    <name evidence="6" type="primary">lysN</name>
    <name evidence="6" type="ORF">VQ7734_00880</name>
</gene>
<dbReference type="OrthoDB" id="9808770at2"/>
<evidence type="ECO:0000256" key="1">
    <source>
        <dbReference type="ARBA" id="ARBA00001933"/>
    </source>
</evidence>
<dbReference type="InterPro" id="IPR015424">
    <property type="entry name" value="PyrdxlP-dep_Trfase"/>
</dbReference>
<organism evidence="6 7">
    <name type="scientific">Vibrio quintilis</name>
    <dbReference type="NCBI Taxonomy" id="1117707"/>
    <lineage>
        <taxon>Bacteria</taxon>
        <taxon>Pseudomonadati</taxon>
        <taxon>Pseudomonadota</taxon>
        <taxon>Gammaproteobacteria</taxon>
        <taxon>Vibrionales</taxon>
        <taxon>Vibrionaceae</taxon>
        <taxon>Vibrio</taxon>
    </lineage>
</organism>
<evidence type="ECO:0000256" key="2">
    <source>
        <dbReference type="ARBA" id="ARBA00022576"/>
    </source>
</evidence>
<dbReference type="PANTHER" id="PTHR42790">
    <property type="entry name" value="AMINOTRANSFERASE"/>
    <property type="match status" value="1"/>
</dbReference>
<evidence type="ECO:0000313" key="7">
    <source>
        <dbReference type="Proteomes" id="UP000184600"/>
    </source>
</evidence>
<dbReference type="Pfam" id="PF00155">
    <property type="entry name" value="Aminotran_1_2"/>
    <property type="match status" value="1"/>
</dbReference>
<dbReference type="InterPro" id="IPR015422">
    <property type="entry name" value="PyrdxlP-dep_Trfase_small"/>
</dbReference>
<dbReference type="Gene3D" id="3.40.640.10">
    <property type="entry name" value="Type I PLP-dependent aspartate aminotransferase-like (Major domain)"/>
    <property type="match status" value="1"/>
</dbReference>
<reference evidence="7" key="1">
    <citation type="submission" date="2016-12" db="EMBL/GenBank/DDBJ databases">
        <authorList>
            <person name="Rodrigo-Torres L."/>
            <person name="Arahal R.D."/>
            <person name="Lucena T."/>
        </authorList>
    </citation>
    <scope>NUCLEOTIDE SEQUENCE [LARGE SCALE GENOMIC DNA]</scope>
</reference>
<proteinExistence type="predicted"/>
<dbReference type="CDD" id="cd00609">
    <property type="entry name" value="AAT_like"/>
    <property type="match status" value="1"/>
</dbReference>
<dbReference type="InterPro" id="IPR050859">
    <property type="entry name" value="Class-I_PLP-dep_aminotransf"/>
</dbReference>
<comment type="cofactor">
    <cofactor evidence="1">
        <name>pyridoxal 5'-phosphate</name>
        <dbReference type="ChEBI" id="CHEBI:597326"/>
    </cofactor>
</comment>
<dbReference type="GO" id="GO:0030170">
    <property type="term" value="F:pyridoxal phosphate binding"/>
    <property type="evidence" value="ECO:0007669"/>
    <property type="project" value="InterPro"/>
</dbReference>
<dbReference type="EC" id="2.6.1.39" evidence="6"/>
<keyword evidence="2 6" id="KW-0032">Aminotransferase</keyword>
<evidence type="ECO:0000256" key="3">
    <source>
        <dbReference type="ARBA" id="ARBA00022679"/>
    </source>
</evidence>
<evidence type="ECO:0000259" key="5">
    <source>
        <dbReference type="Pfam" id="PF00155"/>
    </source>
</evidence>
<dbReference type="Proteomes" id="UP000184600">
    <property type="component" value="Unassembled WGS sequence"/>
</dbReference>
<dbReference type="InterPro" id="IPR004839">
    <property type="entry name" value="Aminotransferase_I/II_large"/>
</dbReference>
<dbReference type="GO" id="GO:0047536">
    <property type="term" value="F:2-aminoadipate transaminase activity"/>
    <property type="evidence" value="ECO:0007669"/>
    <property type="project" value="UniProtKB-EC"/>
</dbReference>
<dbReference type="GO" id="GO:1901605">
    <property type="term" value="P:alpha-amino acid metabolic process"/>
    <property type="evidence" value="ECO:0007669"/>
    <property type="project" value="TreeGrafter"/>
</dbReference>
<evidence type="ECO:0000313" key="6">
    <source>
        <dbReference type="EMBL" id="SHO55161.1"/>
    </source>
</evidence>
<keyword evidence="4" id="KW-0663">Pyridoxal phosphate</keyword>
<feature type="domain" description="Aminotransferase class I/classII large" evidence="5">
    <location>
        <begin position="26"/>
        <end position="374"/>
    </location>
</feature>
<dbReference type="PANTHER" id="PTHR42790:SF19">
    <property type="entry name" value="KYNURENINE_ALPHA-AMINOADIPATE AMINOTRANSFERASE, MITOCHONDRIAL"/>
    <property type="match status" value="1"/>
</dbReference>
<keyword evidence="3 6" id="KW-0808">Transferase</keyword>
<protein>
    <submittedName>
        <fullName evidence="6">2-aminoadipate transaminase</fullName>
        <ecNumber evidence="6">2.6.1.39</ecNumber>
    </submittedName>
</protein>
<dbReference type="InterPro" id="IPR015421">
    <property type="entry name" value="PyrdxlP-dep_Trfase_major"/>
</dbReference>
<dbReference type="Gene3D" id="3.90.1150.10">
    <property type="entry name" value="Aspartate Aminotransferase, domain 1"/>
    <property type="match status" value="1"/>
</dbReference>
<dbReference type="SUPFAM" id="SSF53383">
    <property type="entry name" value="PLP-dependent transferases"/>
    <property type="match status" value="1"/>
</dbReference>
<name>A0A1M7YRB6_9VIBR</name>
<sequence length="387" mass="42504">METATSLQQIQSSYIREILSAASDENVISLAGGLPDQATFPTHLMAPTLKKLADMPEVFQYEQTAGYAPLLRFLSDEFSLPENHEALVCTGSQQGLDLLARAYINPGDPIVMESPSYLGAMQVFGLVQANILTVSQTEGGPDLAELEQHFAASAPKLFYAVPDFHNPTGVCWSAKTRKKVAALCIQYQVTLVEDAPYRDLRFSGETLPYVSQYCPDLAIVLRSFSKTVSPGMRLGVVTGKADFIQPMIKVKQGADLHTSVPMQALLLGLLQHEDFPDHLTQMRQLYRSRYQILSAQLQTQLPEGCTLNTVDGGMFVWLKLPECDPFKLATQLLTQGVAVVPSPVFYPPGSTEIKPALRLNFTNSTPEELTKAVSCLAETLSQYPGRK</sequence>
<dbReference type="AlphaFoldDB" id="A0A1M7YRB6"/>
<keyword evidence="7" id="KW-1185">Reference proteome</keyword>
<dbReference type="RefSeq" id="WP_073580063.1">
    <property type="nucleotide sequence ID" value="NZ_AP024897.1"/>
</dbReference>
<accession>A0A1M7YRB6</accession>
<dbReference type="EMBL" id="FRFG01000012">
    <property type="protein sequence ID" value="SHO55161.1"/>
    <property type="molecule type" value="Genomic_DNA"/>
</dbReference>
<evidence type="ECO:0000256" key="4">
    <source>
        <dbReference type="ARBA" id="ARBA00022898"/>
    </source>
</evidence>
<dbReference type="STRING" id="1117707.VQ7734_00880"/>